<comment type="caution">
    <text evidence="2">The sequence shown here is derived from an EMBL/GenBank/DDBJ whole genome shotgun (WGS) entry which is preliminary data.</text>
</comment>
<organism evidence="2 3">
    <name type="scientific">Paramuricea clavata</name>
    <name type="common">Red gorgonian</name>
    <name type="synonym">Violescent sea-whip</name>
    <dbReference type="NCBI Taxonomy" id="317549"/>
    <lineage>
        <taxon>Eukaryota</taxon>
        <taxon>Metazoa</taxon>
        <taxon>Cnidaria</taxon>
        <taxon>Anthozoa</taxon>
        <taxon>Octocorallia</taxon>
        <taxon>Malacalcyonacea</taxon>
        <taxon>Plexauridae</taxon>
        <taxon>Paramuricea</taxon>
    </lineage>
</organism>
<dbReference type="Proteomes" id="UP001152795">
    <property type="component" value="Unassembled WGS sequence"/>
</dbReference>
<gene>
    <name evidence="2" type="ORF">PACLA_8A082484</name>
</gene>
<sequence>MTHSSSFGHIVVCTSIASIKRNYYNNIYTQHGIIMVHSHGENMESGLSGQGVQNRRIRRDSNPLPVGCENGNAFGLANVPQCHVTNAKYNAERKLCLVELLHVPGMPDGSKGYNYLAINHFLYKIYNATNRVDIVRCPTSTPKPANSGTQPQTKPATTSVPKTTQPKPTTAVKKTDLDTNTSGNTPSTAAKQVVVATS</sequence>
<dbReference type="OrthoDB" id="10507361at2759"/>
<dbReference type="AlphaFoldDB" id="A0A7D9DTS6"/>
<feature type="compositionally biased region" description="Polar residues" evidence="1">
    <location>
        <begin position="178"/>
        <end position="198"/>
    </location>
</feature>
<name>A0A7D9DTS6_PARCT</name>
<evidence type="ECO:0000313" key="2">
    <source>
        <dbReference type="EMBL" id="CAB3993880.1"/>
    </source>
</evidence>
<keyword evidence="3" id="KW-1185">Reference proteome</keyword>
<protein>
    <submittedName>
        <fullName evidence="2">Uncharacterized protein</fullName>
    </submittedName>
</protein>
<dbReference type="EMBL" id="CACRXK020002346">
    <property type="protein sequence ID" value="CAB3993880.1"/>
    <property type="molecule type" value="Genomic_DNA"/>
</dbReference>
<evidence type="ECO:0000256" key="1">
    <source>
        <dbReference type="SAM" id="MobiDB-lite"/>
    </source>
</evidence>
<proteinExistence type="predicted"/>
<evidence type="ECO:0000313" key="3">
    <source>
        <dbReference type="Proteomes" id="UP001152795"/>
    </source>
</evidence>
<feature type="region of interest" description="Disordered" evidence="1">
    <location>
        <begin position="138"/>
        <end position="198"/>
    </location>
</feature>
<accession>A0A7D9DTS6</accession>
<feature type="compositionally biased region" description="Polar residues" evidence="1">
    <location>
        <begin position="138"/>
        <end position="168"/>
    </location>
</feature>
<reference evidence="2" key="1">
    <citation type="submission" date="2020-04" db="EMBL/GenBank/DDBJ databases">
        <authorList>
            <person name="Alioto T."/>
            <person name="Alioto T."/>
            <person name="Gomez Garrido J."/>
        </authorList>
    </citation>
    <scope>NUCLEOTIDE SEQUENCE</scope>
    <source>
        <strain evidence="2">A484AB</strain>
    </source>
</reference>